<evidence type="ECO:0000313" key="2">
    <source>
        <dbReference type="EMBL" id="PBK86360.1"/>
    </source>
</evidence>
<keyword evidence="1" id="KW-0732">Signal</keyword>
<protein>
    <submittedName>
        <fullName evidence="2">Uncharacterized protein</fullName>
    </submittedName>
</protein>
<gene>
    <name evidence="2" type="ORF">ARMGADRAFT_535066</name>
</gene>
<evidence type="ECO:0000256" key="1">
    <source>
        <dbReference type="SAM" id="SignalP"/>
    </source>
</evidence>
<dbReference type="InParanoid" id="A0A2H3CX12"/>
<keyword evidence="3" id="KW-1185">Reference proteome</keyword>
<feature type="chain" id="PRO_5013803260" evidence="1">
    <location>
        <begin position="26"/>
        <end position="140"/>
    </location>
</feature>
<reference evidence="3" key="1">
    <citation type="journal article" date="2017" name="Nat. Ecol. Evol.">
        <title>Genome expansion and lineage-specific genetic innovations in the forest pathogenic fungi Armillaria.</title>
        <authorList>
            <person name="Sipos G."/>
            <person name="Prasanna A.N."/>
            <person name="Walter M.C."/>
            <person name="O'Connor E."/>
            <person name="Balint B."/>
            <person name="Krizsan K."/>
            <person name="Kiss B."/>
            <person name="Hess J."/>
            <person name="Varga T."/>
            <person name="Slot J."/>
            <person name="Riley R."/>
            <person name="Boka B."/>
            <person name="Rigling D."/>
            <person name="Barry K."/>
            <person name="Lee J."/>
            <person name="Mihaltcheva S."/>
            <person name="LaButti K."/>
            <person name="Lipzen A."/>
            <person name="Waldron R."/>
            <person name="Moloney N.M."/>
            <person name="Sperisen C."/>
            <person name="Kredics L."/>
            <person name="Vagvoelgyi C."/>
            <person name="Patrignani A."/>
            <person name="Fitzpatrick D."/>
            <person name="Nagy I."/>
            <person name="Doyle S."/>
            <person name="Anderson J.B."/>
            <person name="Grigoriev I.V."/>
            <person name="Gueldener U."/>
            <person name="Muensterkoetter M."/>
            <person name="Nagy L.G."/>
        </authorList>
    </citation>
    <scope>NUCLEOTIDE SEQUENCE [LARGE SCALE GENOMIC DNA]</scope>
    <source>
        <strain evidence="3">Ar21-2</strain>
    </source>
</reference>
<name>A0A2H3CX12_ARMGA</name>
<dbReference type="AlphaFoldDB" id="A0A2H3CX12"/>
<accession>A0A2H3CX12</accession>
<dbReference type="EMBL" id="KZ293684">
    <property type="protein sequence ID" value="PBK86360.1"/>
    <property type="molecule type" value="Genomic_DNA"/>
</dbReference>
<feature type="signal peptide" evidence="1">
    <location>
        <begin position="1"/>
        <end position="25"/>
    </location>
</feature>
<proteinExistence type="predicted"/>
<evidence type="ECO:0000313" key="3">
    <source>
        <dbReference type="Proteomes" id="UP000217790"/>
    </source>
</evidence>
<sequence>MNYYQHHLANFVLALWTLLRKATRAIRANLATFSLRRRSCFQDGNWKFSIIVRELVRASPYSNGHRSGLLRETSCSRGEWRASFRIILGRIFGDQSIDDALKGVDKNPHTAVSKGLIFETLEELAGQKKSTCPYGSRSHR</sequence>
<dbReference type="Proteomes" id="UP000217790">
    <property type="component" value="Unassembled WGS sequence"/>
</dbReference>
<organism evidence="2 3">
    <name type="scientific">Armillaria gallica</name>
    <name type="common">Bulbous honey fungus</name>
    <name type="synonym">Armillaria bulbosa</name>
    <dbReference type="NCBI Taxonomy" id="47427"/>
    <lineage>
        <taxon>Eukaryota</taxon>
        <taxon>Fungi</taxon>
        <taxon>Dikarya</taxon>
        <taxon>Basidiomycota</taxon>
        <taxon>Agaricomycotina</taxon>
        <taxon>Agaricomycetes</taxon>
        <taxon>Agaricomycetidae</taxon>
        <taxon>Agaricales</taxon>
        <taxon>Marasmiineae</taxon>
        <taxon>Physalacriaceae</taxon>
        <taxon>Armillaria</taxon>
    </lineage>
</organism>